<protein>
    <submittedName>
        <fullName evidence="3">Phage tail protein</fullName>
    </submittedName>
</protein>
<comment type="similarity">
    <text evidence="1">Belongs to the myoviridae tail sheath protein family.</text>
</comment>
<evidence type="ECO:0000313" key="3">
    <source>
        <dbReference type="EMBL" id="QHI96057.1"/>
    </source>
</evidence>
<name>A0A6P1NGN2_9PROT</name>
<dbReference type="EMBL" id="CP047652">
    <property type="protein sequence ID" value="QHI96057.1"/>
    <property type="molecule type" value="Genomic_DNA"/>
</dbReference>
<dbReference type="InterPro" id="IPR035089">
    <property type="entry name" value="Phage_sheath_subtilisin"/>
</dbReference>
<gene>
    <name evidence="3" type="ORF">GT348_07240</name>
</gene>
<sequence>MPDFQEIPGEWPVPGSYTEVSYVPAPGTLAGMPVRPVIIGQTSKKEAAGILHHYITAGQAEQIYGKGSILAQAVRTFIDEKPTLGVDVIGAALADDAVAASATISFEGTASAATTAALIAAGVRLNWTVNVGASAADIATGLINAAQTSKAFALTGLKLALGSDKKSVTVTAGEAGALGNDFDIRYSSAFNDQIAGVTVKVTAMQGGTGVADISDALLALGESWYTDLILCQTDSAAITAAVAEANRRKDAMVAKDMRVVVGLRATQGQALALQQNFSTSEELVLLPLSNPRCSPWQIGAALGAQLAQSLNNDPARQLRTLPLNTLAGLGPETSDQFSDTQRSVLLGNGCSTVTIAQDGTVTLERVITARVSDPQTHQSVGVWDVMIPAIAARVRYEWNSYVNKTYARSKLADDHSPLSSADGVVTTRTLKASWIAQCLLYQNRGWIDDVATTGPQSVFERNTSDRSRVDSSLPILPMGSLTVLANSLQLQV</sequence>
<feature type="domain" description="Tail sheath protein subtilisin-like" evidence="2">
    <location>
        <begin position="207"/>
        <end position="369"/>
    </location>
</feature>
<evidence type="ECO:0000313" key="4">
    <source>
        <dbReference type="Proteomes" id="UP000463975"/>
    </source>
</evidence>
<accession>A0A6P1NGN2</accession>
<dbReference type="AlphaFoldDB" id="A0A6P1NGN2"/>
<evidence type="ECO:0000256" key="1">
    <source>
        <dbReference type="ARBA" id="ARBA00008005"/>
    </source>
</evidence>
<evidence type="ECO:0000259" key="2">
    <source>
        <dbReference type="Pfam" id="PF04984"/>
    </source>
</evidence>
<dbReference type="Proteomes" id="UP000463975">
    <property type="component" value="Chromosome"/>
</dbReference>
<keyword evidence="4" id="KW-1185">Reference proteome</keyword>
<proteinExistence type="inferred from homology"/>
<dbReference type="RefSeq" id="WP_160619130.1">
    <property type="nucleotide sequence ID" value="NZ_CP047652.1"/>
</dbReference>
<dbReference type="KEGG" id="bomb:GT348_07240"/>
<dbReference type="Pfam" id="PF04984">
    <property type="entry name" value="Phage_sheath_1"/>
    <property type="match status" value="1"/>
</dbReference>
<organism evidence="3 4">
    <name type="scientific">Aristophania vespae</name>
    <dbReference type="NCBI Taxonomy" id="2697033"/>
    <lineage>
        <taxon>Bacteria</taxon>
        <taxon>Pseudomonadati</taxon>
        <taxon>Pseudomonadota</taxon>
        <taxon>Alphaproteobacteria</taxon>
        <taxon>Acetobacterales</taxon>
        <taxon>Acetobacteraceae</taxon>
        <taxon>Aristophania</taxon>
    </lineage>
</organism>
<reference evidence="3 4" key="1">
    <citation type="submission" date="2020-01" db="EMBL/GenBank/DDBJ databases">
        <title>Genome sequencing of strain KACC 21507.</title>
        <authorList>
            <person name="Heo J."/>
            <person name="Kim S.-J."/>
            <person name="Kim J.-S."/>
            <person name="Hong S.-B."/>
            <person name="Kwon S.-W."/>
        </authorList>
    </citation>
    <scope>NUCLEOTIDE SEQUENCE [LARGE SCALE GENOMIC DNA]</scope>
    <source>
        <strain evidence="3 4">KACC 21507</strain>
    </source>
</reference>